<keyword evidence="3" id="KW-1185">Reference proteome</keyword>
<reference evidence="3 4" key="1">
    <citation type="submission" date="2018-06" db="EMBL/GenBank/DDBJ databases">
        <title>Comparative genomics of downy mildews reveals potential adaptations to biotrophy.</title>
        <authorList>
            <person name="Fletcher K."/>
            <person name="Klosterman S.J."/>
            <person name="Derevnina L."/>
            <person name="Martin F."/>
            <person name="Koike S."/>
            <person name="Reyes Chin-Wo S."/>
            <person name="Mou B."/>
            <person name="Michelmore R."/>
        </authorList>
    </citation>
    <scope>NUCLEOTIDE SEQUENCE [LARGE SCALE GENOMIC DNA]</scope>
    <source>
        <strain evidence="2 4">R13</strain>
        <strain evidence="1 3">R14</strain>
    </source>
</reference>
<evidence type="ECO:0000313" key="2">
    <source>
        <dbReference type="EMBL" id="RQM10629.1"/>
    </source>
</evidence>
<dbReference type="AlphaFoldDB" id="A0A3M6VQY7"/>
<dbReference type="Proteomes" id="UP000282087">
    <property type="component" value="Unassembled WGS sequence"/>
</dbReference>
<evidence type="ECO:0008006" key="5">
    <source>
        <dbReference type="Google" id="ProtNLM"/>
    </source>
</evidence>
<comment type="caution">
    <text evidence="1">The sequence shown here is derived from an EMBL/GenBank/DDBJ whole genome shotgun (WGS) entry which is preliminary data.</text>
</comment>
<dbReference type="EMBL" id="QKXF01000565">
    <property type="protein sequence ID" value="RQM10629.1"/>
    <property type="molecule type" value="Genomic_DNA"/>
</dbReference>
<sequence length="148" mass="17293">MATDLGNHYDKKLVDFLEMLEKSTKDSATEDLAKRIQRGYAQYMTTKKNAVADLYKMLGIENYGYNILSTPRFNLWVTYVKKMYDGTKSPPNPWVSIAEAMLPTYFNNYNHFWTMLQRFCKNPETEGNARELLDVVAEKISQKVNQKR</sequence>
<gene>
    <name evidence="2" type="ORF">DD237_002863</name>
    <name evidence="1" type="ORF">DD238_002050</name>
</gene>
<accession>A0A3M6VQY7</accession>
<evidence type="ECO:0000313" key="3">
    <source>
        <dbReference type="Proteomes" id="UP000282087"/>
    </source>
</evidence>
<protein>
    <recommendedName>
        <fullName evidence="5">RxLR effector protein</fullName>
    </recommendedName>
</protein>
<evidence type="ECO:0000313" key="1">
    <source>
        <dbReference type="EMBL" id="RMX69159.1"/>
    </source>
</evidence>
<dbReference type="EMBL" id="QLLG01000035">
    <property type="protein sequence ID" value="RMX69159.1"/>
    <property type="molecule type" value="Genomic_DNA"/>
</dbReference>
<proteinExistence type="predicted"/>
<dbReference type="VEuPathDB" id="FungiDB:DD237_002863"/>
<dbReference type="Proteomes" id="UP000286097">
    <property type="component" value="Unassembled WGS sequence"/>
</dbReference>
<name>A0A3M6VQY7_9STRA</name>
<organism evidence="1 3">
    <name type="scientific">Peronospora effusa</name>
    <dbReference type="NCBI Taxonomy" id="542832"/>
    <lineage>
        <taxon>Eukaryota</taxon>
        <taxon>Sar</taxon>
        <taxon>Stramenopiles</taxon>
        <taxon>Oomycota</taxon>
        <taxon>Peronosporomycetes</taxon>
        <taxon>Peronosporales</taxon>
        <taxon>Peronosporaceae</taxon>
        <taxon>Peronospora</taxon>
    </lineage>
</organism>
<evidence type="ECO:0000313" key="4">
    <source>
        <dbReference type="Proteomes" id="UP000286097"/>
    </source>
</evidence>